<keyword evidence="3" id="KW-1185">Reference proteome</keyword>
<evidence type="ECO:0000256" key="1">
    <source>
        <dbReference type="SAM" id="MobiDB-lite"/>
    </source>
</evidence>
<feature type="compositionally biased region" description="Polar residues" evidence="1">
    <location>
        <begin position="1"/>
        <end position="14"/>
    </location>
</feature>
<feature type="compositionally biased region" description="Low complexity" evidence="1">
    <location>
        <begin position="30"/>
        <end position="39"/>
    </location>
</feature>
<comment type="caution">
    <text evidence="2">The sequence shown here is derived from an EMBL/GenBank/DDBJ whole genome shotgun (WGS) entry which is preliminary data.</text>
</comment>
<feature type="compositionally biased region" description="Acidic residues" evidence="1">
    <location>
        <begin position="40"/>
        <end position="59"/>
    </location>
</feature>
<protein>
    <submittedName>
        <fullName evidence="2">Uncharacterized protein</fullName>
    </submittedName>
</protein>
<evidence type="ECO:0000313" key="3">
    <source>
        <dbReference type="Proteomes" id="UP001165060"/>
    </source>
</evidence>
<proteinExistence type="predicted"/>
<accession>A0ABQ6MXV0</accession>
<reference evidence="2 3" key="1">
    <citation type="journal article" date="2023" name="Commun. Biol.">
        <title>Genome analysis of Parmales, the sister group of diatoms, reveals the evolutionary specialization of diatoms from phago-mixotrophs to photoautotrophs.</title>
        <authorList>
            <person name="Ban H."/>
            <person name="Sato S."/>
            <person name="Yoshikawa S."/>
            <person name="Yamada K."/>
            <person name="Nakamura Y."/>
            <person name="Ichinomiya M."/>
            <person name="Sato N."/>
            <person name="Blanc-Mathieu R."/>
            <person name="Endo H."/>
            <person name="Kuwata A."/>
            <person name="Ogata H."/>
        </authorList>
    </citation>
    <scope>NUCLEOTIDE SEQUENCE [LARGE SCALE GENOMIC DNA]</scope>
</reference>
<feature type="region of interest" description="Disordered" evidence="1">
    <location>
        <begin position="1"/>
        <end position="61"/>
    </location>
</feature>
<organism evidence="2 3">
    <name type="scientific">Tetraparma gracilis</name>
    <dbReference type="NCBI Taxonomy" id="2962635"/>
    <lineage>
        <taxon>Eukaryota</taxon>
        <taxon>Sar</taxon>
        <taxon>Stramenopiles</taxon>
        <taxon>Ochrophyta</taxon>
        <taxon>Bolidophyceae</taxon>
        <taxon>Parmales</taxon>
        <taxon>Triparmaceae</taxon>
        <taxon>Tetraparma</taxon>
    </lineage>
</organism>
<evidence type="ECO:0000313" key="2">
    <source>
        <dbReference type="EMBL" id="GMI35900.1"/>
    </source>
</evidence>
<dbReference type="Proteomes" id="UP001165060">
    <property type="component" value="Unassembled WGS sequence"/>
</dbReference>
<dbReference type="EMBL" id="BRYB01001896">
    <property type="protein sequence ID" value="GMI35900.1"/>
    <property type="molecule type" value="Genomic_DNA"/>
</dbReference>
<gene>
    <name evidence="2" type="ORF">TeGR_g1599</name>
</gene>
<sequence>MSSYASPQPHNENNAIEHEGGGEDVDMSWEDISFASFSDADSDTASDTESESEAGDDPEERAAALAAAAEMKQQISYYLHPEAPVARGLQARCFYDRGSARIMWLSEDASSGGLLGVVDAQELQDEGEERAEALAAVAEMKEAMRPYMHPEDPVAGNGAQARCFFERASAPPQETRVEVAEREEALAAVAAMKASVRGFLHPEDPVAGNGAQARCFFERASAPPQETVAEVAEREEALAAVASMKASVRGFLHPEDPVPNGLQARCFFDRASAPHPDMISTRRTRGESNIDMFEMEGDEPLESVYEAAFTSLEHSIEEAPKDGELSRSPSSVALFDGVIA</sequence>
<name>A0ABQ6MXV0_9STRA</name>